<dbReference type="Proteomes" id="UP000194632">
    <property type="component" value="Unassembled WGS sequence"/>
</dbReference>
<dbReference type="EMBL" id="NGFO01000022">
    <property type="protein sequence ID" value="OUC77289.1"/>
    <property type="molecule type" value="Genomic_DNA"/>
</dbReference>
<reference evidence="1 2" key="1">
    <citation type="submission" date="2017-05" db="EMBL/GenBank/DDBJ databases">
        <title>Biotechnological potential of actinobacteria isolated from South African environments.</title>
        <authorList>
            <person name="Le Roes-Hill M."/>
            <person name="Prins A."/>
            <person name="Durrell K.A."/>
        </authorList>
    </citation>
    <scope>NUCLEOTIDE SEQUENCE [LARGE SCALE GENOMIC DNA]</scope>
    <source>
        <strain evidence="1">BS2</strain>
    </source>
</reference>
<sequence>MSHYDQAKKDMEEVRTTLADAVARIRANDNYSAEGKRREIARVTLTAREAANALKTDHANTRAQRRSQLQRELFGSPSDASSIILLRDSQDRAAALKDPEQADAMMQRAIQSGDTYLAKAVAQVSINHGWNDPVRALAHHDPDTGELINELAELPEGPRTVGTDKLVFRVPNASELGDADDEGLARMAGTYSNQEKQQAARVLREYSHTGNVGV</sequence>
<dbReference type="STRING" id="417102.CA982_17850"/>
<evidence type="ECO:0000313" key="2">
    <source>
        <dbReference type="Proteomes" id="UP000194632"/>
    </source>
</evidence>
<dbReference type="AlphaFoldDB" id="A0A243Q7F3"/>
<organism evidence="1 2">
    <name type="scientific">Gordonia lacunae</name>
    <dbReference type="NCBI Taxonomy" id="417102"/>
    <lineage>
        <taxon>Bacteria</taxon>
        <taxon>Bacillati</taxon>
        <taxon>Actinomycetota</taxon>
        <taxon>Actinomycetes</taxon>
        <taxon>Mycobacteriales</taxon>
        <taxon>Gordoniaceae</taxon>
        <taxon>Gordonia</taxon>
    </lineage>
</organism>
<dbReference type="OrthoDB" id="4762242at2"/>
<gene>
    <name evidence="1" type="ORF">CA982_17850</name>
</gene>
<protein>
    <submittedName>
        <fullName evidence="1">Uncharacterized protein</fullName>
    </submittedName>
</protein>
<evidence type="ECO:0000313" key="1">
    <source>
        <dbReference type="EMBL" id="OUC77289.1"/>
    </source>
</evidence>
<name>A0A243Q7F3_9ACTN</name>
<keyword evidence="2" id="KW-1185">Reference proteome</keyword>
<accession>A0A243Q7F3</accession>
<dbReference type="RefSeq" id="WP_086536616.1">
    <property type="nucleotide sequence ID" value="NZ_NGFO01000022.1"/>
</dbReference>
<proteinExistence type="predicted"/>
<comment type="caution">
    <text evidence="1">The sequence shown here is derived from an EMBL/GenBank/DDBJ whole genome shotgun (WGS) entry which is preliminary data.</text>
</comment>